<dbReference type="EMBL" id="JAAGMQ010000526">
    <property type="protein sequence ID" value="NEC35005.1"/>
    <property type="molecule type" value="Genomic_DNA"/>
</dbReference>
<accession>A0A6G3TEX8</accession>
<dbReference type="AlphaFoldDB" id="A0A6G3TEX8"/>
<dbReference type="Pfam" id="PF14065">
    <property type="entry name" value="Pvc16_N"/>
    <property type="match status" value="1"/>
</dbReference>
<evidence type="ECO:0000313" key="3">
    <source>
        <dbReference type="Proteomes" id="UP000475666"/>
    </source>
</evidence>
<feature type="domain" description="Pvc16 N-terminal" evidence="1">
    <location>
        <begin position="7"/>
        <end position="196"/>
    </location>
</feature>
<comment type="caution">
    <text evidence="2">The sequence shown here is derived from an EMBL/GenBank/DDBJ whole genome shotgun (WGS) entry which is preliminary data.</text>
</comment>
<organism evidence="2 3">
    <name type="scientific">Streptomyces rubrogriseus</name>
    <dbReference type="NCBI Taxonomy" id="194673"/>
    <lineage>
        <taxon>Bacteria</taxon>
        <taxon>Bacillati</taxon>
        <taxon>Actinomycetota</taxon>
        <taxon>Actinomycetes</taxon>
        <taxon>Kitasatosporales</taxon>
        <taxon>Streptomycetaceae</taxon>
        <taxon>Streptomyces</taxon>
        <taxon>Streptomyces violaceoruber group</taxon>
    </lineage>
</organism>
<protein>
    <submittedName>
        <fullName evidence="2">DUF4255 domain-containing protein</fullName>
    </submittedName>
</protein>
<name>A0A6G3TEX8_9ACTN</name>
<evidence type="ECO:0000259" key="1">
    <source>
        <dbReference type="Pfam" id="PF14065"/>
    </source>
</evidence>
<dbReference type="InterPro" id="IPR025351">
    <property type="entry name" value="Pvc16_N"/>
</dbReference>
<reference evidence="2 3" key="1">
    <citation type="submission" date="2020-01" db="EMBL/GenBank/DDBJ databases">
        <title>Insect and environment-associated Actinomycetes.</title>
        <authorList>
            <person name="Currrie C."/>
            <person name="Chevrette M."/>
            <person name="Carlson C."/>
            <person name="Stubbendieck R."/>
            <person name="Wendt-Pienkowski E."/>
        </authorList>
    </citation>
    <scope>NUCLEOTIDE SEQUENCE [LARGE SCALE GENOMIC DNA]</scope>
    <source>
        <strain evidence="2 3">SID7739</strain>
    </source>
</reference>
<proteinExistence type="predicted"/>
<dbReference type="Proteomes" id="UP000475666">
    <property type="component" value="Unassembled WGS sequence"/>
</dbReference>
<dbReference type="RefSeq" id="WP_164275493.1">
    <property type="nucleotide sequence ID" value="NZ_JAAGMQ010000526.1"/>
</dbReference>
<evidence type="ECO:0000313" key="2">
    <source>
        <dbReference type="EMBL" id="NEC35005.1"/>
    </source>
</evidence>
<gene>
    <name evidence="2" type="ORF">G3I66_17825</name>
</gene>
<sequence length="427" mass="45020">MLFDLSAVTHALCALLTDATDHSALLDPPGGLPVTITVSGQHPQKPPTGNTCDLNLYLFHAVQSQFLRNGFWQQSAVTGQPAGATARQPVAFEPLCLDLRFMLSAYSGTGWVYEQQVMGVAMRTLHENATLRVATTGPDGLPQTSQLTVGLESASWDELSRLWQALGGPMRMTALYRVGVALLAPQEPPAPKPRTTSWHLMAGPGAAGGAPADDGLPQLYGTSRSVSYALPDLTVREYDAAPATAGPGQLFALRGRELQDDTPVYLVATDAEGNETETDVSATWKPAPGVPSGTASLRLRVPDAVGCPQPGHYRLRVGKTVSPQWRSEAVALSVAPRLDPTGGPLVLPGADGRYTVTAWNVPSHHATVLLDTIGLEYVATAPGPGQWSLSGTTLTLVPPAGLAAGRYPIRLRAAGVEADPGLWAVWP</sequence>